<accession>A0A075FJB6</accession>
<sequence>MRVIIAGAGEVGRGVAAALRQERRSVAIIDPDPTAINESQTLDCLLVTGSALSRESLLRAGISDAEILVLATNDDETNLLGCAFAKKVYSEQVGDRGASGLTTIAQIRDPNLLEPSRGAGPLESWSKADHVVCSADEIVEQLAAGLLAPSIDEILPLGDTSWIAVSEVMAGSPLIGTKTGYVGEIFVGIPSIYALRNEGEKGMLCTGSEIIQEGQILVFVSRSTDQFHQITRAVGRKDEDFPENAQVAVFGASQFGSKLANHYLSKGSNVVVIEPDLDAANELVGSPVGSSKRLDVIHGDPQDEELLRELAIDSHDIAVAALEDDNLNIAISMRAKDKGVPRTGLILKDRALVEAVHRIGLTRPVSRRLVSVTSILKSIHMNVPGTYQVIPPIPAIISISAEVNGDHSFAGKSVKDCESAIGARIVMVERHDDTGAGVILKPHTLESIEVGDRIYLFLARDDLKRVERALEN</sequence>
<keyword evidence="2" id="KW-0813">Transport</keyword>
<gene>
    <name evidence="9" type="primary">trkA</name>
</gene>
<evidence type="ECO:0000256" key="5">
    <source>
        <dbReference type="ARBA" id="ARBA00023027"/>
    </source>
</evidence>
<evidence type="ECO:0000259" key="8">
    <source>
        <dbReference type="PROSITE" id="PS51202"/>
    </source>
</evidence>
<keyword evidence="3" id="KW-0633">Potassium transport</keyword>
<dbReference type="GO" id="GO:0005886">
    <property type="term" value="C:plasma membrane"/>
    <property type="evidence" value="ECO:0007669"/>
    <property type="project" value="InterPro"/>
</dbReference>
<dbReference type="PANTHER" id="PTHR43833">
    <property type="entry name" value="POTASSIUM CHANNEL PROTEIN 2-RELATED-RELATED"/>
    <property type="match status" value="1"/>
</dbReference>
<protein>
    <submittedName>
        <fullName evidence="9">Trk system potassium uptake protein (TrkA)</fullName>
    </submittedName>
</protein>
<evidence type="ECO:0000259" key="7">
    <source>
        <dbReference type="PROSITE" id="PS51201"/>
    </source>
</evidence>
<keyword evidence="4" id="KW-0630">Potassium</keyword>
<feature type="domain" description="RCK C-terminal" evidence="8">
    <location>
        <begin position="385"/>
        <end position="472"/>
    </location>
</feature>
<dbReference type="PANTHER" id="PTHR43833:SF5">
    <property type="entry name" value="TRK SYSTEM POTASSIUM UPTAKE PROTEIN TRKA"/>
    <property type="match status" value="1"/>
</dbReference>
<dbReference type="InterPro" id="IPR036721">
    <property type="entry name" value="RCK_C_sf"/>
</dbReference>
<feature type="domain" description="RCK N-terminal" evidence="7">
    <location>
        <begin position="244"/>
        <end position="366"/>
    </location>
</feature>
<dbReference type="Gene3D" id="3.40.50.720">
    <property type="entry name" value="NAD(P)-binding Rossmann-like Domain"/>
    <property type="match status" value="2"/>
</dbReference>
<feature type="domain" description="RCK N-terminal" evidence="7">
    <location>
        <begin position="1"/>
        <end position="132"/>
    </location>
</feature>
<keyword evidence="6" id="KW-0406">Ion transport</keyword>
<keyword evidence="5" id="KW-0520">NAD</keyword>
<proteinExistence type="predicted"/>
<dbReference type="InterPro" id="IPR006037">
    <property type="entry name" value="RCK_C"/>
</dbReference>
<evidence type="ECO:0000256" key="2">
    <source>
        <dbReference type="ARBA" id="ARBA00022448"/>
    </source>
</evidence>
<evidence type="ECO:0000256" key="1">
    <source>
        <dbReference type="ARBA" id="ARBA00003660"/>
    </source>
</evidence>
<evidence type="ECO:0000313" key="9">
    <source>
        <dbReference type="EMBL" id="AIE91530.1"/>
    </source>
</evidence>
<dbReference type="PROSITE" id="PS51201">
    <property type="entry name" value="RCK_N"/>
    <property type="match status" value="2"/>
</dbReference>
<reference evidence="9" key="1">
    <citation type="journal article" date="2014" name="Genome Biol. Evol.">
        <title>Pangenome evidence for extensive interdomain horizontal transfer affecting lineage core and shell genes in uncultured planktonic thaumarchaeota and euryarchaeota.</title>
        <authorList>
            <person name="Deschamps P."/>
            <person name="Zivanovic Y."/>
            <person name="Moreira D."/>
            <person name="Rodriguez-Valera F."/>
            <person name="Lopez-Garcia P."/>
        </authorList>
    </citation>
    <scope>NUCLEOTIDE SEQUENCE</scope>
</reference>
<dbReference type="InterPro" id="IPR006036">
    <property type="entry name" value="K_uptake_TrkA"/>
</dbReference>
<dbReference type="InterPro" id="IPR050721">
    <property type="entry name" value="Trk_Ktr_HKT_K-transport"/>
</dbReference>
<dbReference type="AlphaFoldDB" id="A0A075FJB6"/>
<dbReference type="PRINTS" id="PR00335">
    <property type="entry name" value="KUPTAKETRKA"/>
</dbReference>
<comment type="function">
    <text evidence="1">Part of a potassium transport system.</text>
</comment>
<dbReference type="GO" id="GO:0015079">
    <property type="term" value="F:potassium ion transmembrane transporter activity"/>
    <property type="evidence" value="ECO:0007669"/>
    <property type="project" value="InterPro"/>
</dbReference>
<evidence type="ECO:0000256" key="6">
    <source>
        <dbReference type="ARBA" id="ARBA00023065"/>
    </source>
</evidence>
<dbReference type="InterPro" id="IPR003148">
    <property type="entry name" value="RCK_N"/>
</dbReference>
<evidence type="ECO:0000256" key="4">
    <source>
        <dbReference type="ARBA" id="ARBA00022958"/>
    </source>
</evidence>
<evidence type="ECO:0000256" key="3">
    <source>
        <dbReference type="ARBA" id="ARBA00022538"/>
    </source>
</evidence>
<dbReference type="SUPFAM" id="SSF51735">
    <property type="entry name" value="NAD(P)-binding Rossmann-fold domains"/>
    <property type="match status" value="2"/>
</dbReference>
<dbReference type="EMBL" id="KF900341">
    <property type="protein sequence ID" value="AIE91530.1"/>
    <property type="molecule type" value="Genomic_DNA"/>
</dbReference>
<dbReference type="PROSITE" id="PS51202">
    <property type="entry name" value="RCK_C"/>
    <property type="match status" value="1"/>
</dbReference>
<name>A0A075FJB6_9EURY</name>
<dbReference type="SUPFAM" id="SSF116726">
    <property type="entry name" value="TrkA C-terminal domain-like"/>
    <property type="match status" value="1"/>
</dbReference>
<dbReference type="Gene3D" id="3.30.70.1450">
    <property type="entry name" value="Regulator of K+ conductance, C-terminal domain"/>
    <property type="match status" value="1"/>
</dbReference>
<dbReference type="Pfam" id="PF02254">
    <property type="entry name" value="TrkA_N"/>
    <property type="match status" value="2"/>
</dbReference>
<dbReference type="InterPro" id="IPR036291">
    <property type="entry name" value="NAD(P)-bd_dom_sf"/>
</dbReference>
<organism evidence="9">
    <name type="scientific">uncultured marine group II/III euryarchaeote AD1000_12_B10</name>
    <dbReference type="NCBI Taxonomy" id="1457725"/>
    <lineage>
        <taxon>Archaea</taxon>
        <taxon>Methanobacteriati</taxon>
        <taxon>Methanobacteriota</taxon>
        <taxon>environmental samples</taxon>
    </lineage>
</organism>